<organism evidence="2 3">
    <name type="scientific">Jatrophihabitans lederbergiae</name>
    <dbReference type="NCBI Taxonomy" id="3075547"/>
    <lineage>
        <taxon>Bacteria</taxon>
        <taxon>Bacillati</taxon>
        <taxon>Actinomycetota</taxon>
        <taxon>Actinomycetes</taxon>
        <taxon>Jatrophihabitantales</taxon>
        <taxon>Jatrophihabitantaceae</taxon>
        <taxon>Jatrophihabitans</taxon>
    </lineage>
</organism>
<feature type="domain" description="IrrE N-terminal-like" evidence="1">
    <location>
        <begin position="104"/>
        <end position="204"/>
    </location>
</feature>
<proteinExistence type="predicted"/>
<dbReference type="Proteomes" id="UP001183176">
    <property type="component" value="Unassembled WGS sequence"/>
</dbReference>
<comment type="caution">
    <text evidence="2">The sequence shown here is derived from an EMBL/GenBank/DDBJ whole genome shotgun (WGS) entry which is preliminary data.</text>
</comment>
<sequence>IEAWGSIWAKPSAAFLKSPAFEAHQGAVAVWLRLGELEAISLHCEPFQKAALKQLLPQLRELTRVPFPDFCYELQDRCAAVGVAVVYVPEIEGARSSGATRWLSPTKAIVQLSDRGKKSDRFWFAFFHELGHVLLHGKRDIFVDDDKIGDDAESDQEKEASDFARELLIPATLASDLVRAQTQGDVVALADRAGVSPAIVAGRIRHDRSDYTFCHGVDEHFEIGQIPKRPPGR</sequence>
<evidence type="ECO:0000259" key="1">
    <source>
        <dbReference type="Pfam" id="PF06114"/>
    </source>
</evidence>
<dbReference type="EMBL" id="JAVREH010000179">
    <property type="protein sequence ID" value="MDT0264582.1"/>
    <property type="molecule type" value="Genomic_DNA"/>
</dbReference>
<name>A0ABU2JHX0_9ACTN</name>
<evidence type="ECO:0000313" key="3">
    <source>
        <dbReference type="Proteomes" id="UP001183176"/>
    </source>
</evidence>
<feature type="non-terminal residue" evidence="2">
    <location>
        <position position="1"/>
    </location>
</feature>
<keyword evidence="3" id="KW-1185">Reference proteome</keyword>
<reference evidence="3" key="1">
    <citation type="submission" date="2023-07" db="EMBL/GenBank/DDBJ databases">
        <title>30 novel species of actinomycetes from the DSMZ collection.</title>
        <authorList>
            <person name="Nouioui I."/>
        </authorList>
    </citation>
    <scope>NUCLEOTIDE SEQUENCE [LARGE SCALE GENOMIC DNA]</scope>
    <source>
        <strain evidence="3">DSM 44399</strain>
    </source>
</reference>
<evidence type="ECO:0000313" key="2">
    <source>
        <dbReference type="EMBL" id="MDT0264582.1"/>
    </source>
</evidence>
<dbReference type="Gene3D" id="1.10.10.2910">
    <property type="match status" value="1"/>
</dbReference>
<accession>A0ABU2JHX0</accession>
<dbReference type="RefSeq" id="WP_311425714.1">
    <property type="nucleotide sequence ID" value="NZ_JAVREH010000179.1"/>
</dbReference>
<dbReference type="Pfam" id="PF06114">
    <property type="entry name" value="Peptidase_M78"/>
    <property type="match status" value="1"/>
</dbReference>
<dbReference type="InterPro" id="IPR010359">
    <property type="entry name" value="IrrE_HExxH"/>
</dbReference>
<gene>
    <name evidence="2" type="ORF">RM423_24860</name>
</gene>
<protein>
    <submittedName>
        <fullName evidence="2">ImmA/IrrE family metallo-endopeptidase</fullName>
    </submittedName>
</protein>